<feature type="signal peptide" evidence="1">
    <location>
        <begin position="1"/>
        <end position="15"/>
    </location>
</feature>
<sequence>MKKLLTILTSVSVLAGSVTSVISCTAPKLAEGLPGQRVVIITDGGNIRDKSFNESSWEGVIDYGGQIGENVDDSELVGTGLTKEDLNYESSKLVKVIDGVKDYSDAKNSSRNYVEVADKSRNGFYSAYKMALYKQTDAMLLSGFGHTDTIDELSRLMGDKTIVLLDSQVDYSGGKYKNVISIIFKSELAGFAAGWDALMWANVPKLDDKGNFKSDNLELQGDANGDGIITLGSFGGISMKLAVDNYIWGLLAAGELFNETMAGQEVTLKDNSGVEKNYKLPKVAYGNLEGSKELPDGPLASSATDSAWFSNNFDIGGAEKSGVVPKLFKNKSDIIFPVAGPQTNDVIGHEGGGYKPFLIGVDTDQIKTVGKDTGTENRFITSAIKGIATAAVDELKAARSLKKAEIVTPKGPKIINVNDPKKIHDGQLAETNTDWSVSISRNADQKYSLGQNLAIKAVDYSKNIGKILYTSLSDEVTGFASLKSGDIRDYFTGKSIKNAIKGALNPSTESEILNKKDAQTISVDSTIENDGIDGLVSYFNRLLKLDFGGTE</sequence>
<dbReference type="PANTHER" id="PTHR34296">
    <property type="entry name" value="TRANSCRIPTIONAL ACTIVATOR PROTEIN MED"/>
    <property type="match status" value="1"/>
</dbReference>
<dbReference type="Gene3D" id="3.40.50.2300">
    <property type="match status" value="2"/>
</dbReference>
<dbReference type="InterPro" id="IPR050957">
    <property type="entry name" value="BMP_lipoprotein"/>
</dbReference>
<evidence type="ECO:0000256" key="1">
    <source>
        <dbReference type="SAM" id="SignalP"/>
    </source>
</evidence>
<feature type="chain" id="PRO_5014791299" evidence="1">
    <location>
        <begin position="16"/>
        <end position="551"/>
    </location>
</feature>
<reference evidence="2 3" key="1">
    <citation type="submission" date="2017-11" db="EMBL/GenBank/DDBJ databases">
        <title>Genome sequence of Entomoplasma somnilux PYAN-1 (ATCC 49194).</title>
        <authorList>
            <person name="Lo W.-S."/>
            <person name="Gasparich G.E."/>
            <person name="Kuo C.-H."/>
        </authorList>
    </citation>
    <scope>NUCLEOTIDE SEQUENCE [LARGE SCALE GENOMIC DNA]</scope>
    <source>
        <strain evidence="2 3">PYAN-1</strain>
    </source>
</reference>
<dbReference type="AlphaFoldDB" id="A0A2K8NX37"/>
<accession>A0A2K8NX37</accession>
<proteinExistence type="predicted"/>
<dbReference type="PANTHER" id="PTHR34296:SF2">
    <property type="entry name" value="ABC TRANSPORTER GUANOSINE-BINDING PROTEIN NUPN"/>
    <property type="match status" value="1"/>
</dbReference>
<dbReference type="PROSITE" id="PS51257">
    <property type="entry name" value="PROKAR_LIPOPROTEIN"/>
    <property type="match status" value="1"/>
</dbReference>
<evidence type="ECO:0000313" key="3">
    <source>
        <dbReference type="Proteomes" id="UP000232230"/>
    </source>
</evidence>
<dbReference type="Proteomes" id="UP000232230">
    <property type="component" value="Chromosome"/>
</dbReference>
<dbReference type="InterPro" id="IPR054816">
    <property type="entry name" value="Lipoprotein_mollicutes-type_CS"/>
</dbReference>
<keyword evidence="1" id="KW-0732">Signal</keyword>
<name>A0A2K8NX37_9MOLU</name>
<keyword evidence="3" id="KW-1185">Reference proteome</keyword>
<dbReference type="KEGG" id="esx:ESOMN_v1c00160"/>
<dbReference type="EMBL" id="CP024965">
    <property type="protein sequence ID" value="ATZ18402.1"/>
    <property type="molecule type" value="Genomic_DNA"/>
</dbReference>
<protein>
    <submittedName>
        <fullName evidence="2">Ribose/galactose ABC transporter substrate-binding protein</fullName>
    </submittedName>
</protein>
<dbReference type="RefSeq" id="WP_024863639.1">
    <property type="nucleotide sequence ID" value="NZ_CP024965.1"/>
</dbReference>
<dbReference type="NCBIfam" id="NF038029">
    <property type="entry name" value="LP_plasma"/>
    <property type="match status" value="1"/>
</dbReference>
<organism evidence="2 3">
    <name type="scientific">Williamsoniiplasma somnilux</name>
    <dbReference type="NCBI Taxonomy" id="215578"/>
    <lineage>
        <taxon>Bacteria</taxon>
        <taxon>Bacillati</taxon>
        <taxon>Mycoplasmatota</taxon>
        <taxon>Mollicutes</taxon>
        <taxon>Entomoplasmatales</taxon>
        <taxon>Williamsoniiplasma</taxon>
    </lineage>
</organism>
<evidence type="ECO:0000313" key="2">
    <source>
        <dbReference type="EMBL" id="ATZ18402.1"/>
    </source>
</evidence>
<gene>
    <name evidence="2" type="ORF">ESOMN_v1c00160</name>
</gene>